<reference evidence="2" key="1">
    <citation type="submission" date="2022-12" db="EMBL/GenBank/DDBJ databases">
        <authorList>
            <person name="Webb A."/>
        </authorList>
    </citation>
    <scope>NUCLEOTIDE SEQUENCE</scope>
    <source>
        <strain evidence="2">Pd1</strain>
    </source>
</reference>
<sequence length="133" mass="14982">MQLLTPCIRMQFYYLAPDCVTDTQSKGAFSRDSYAQAVRTSTFADFLSDNSDNEDEDDAPSRATLRMQQQMDDRLDADSLNSDEDSRNHSSRLTFGKLEVFGRLSDDKSSSSKKAIASNDVNELEDKCCKKRA</sequence>
<proteinExistence type="predicted"/>
<evidence type="ECO:0000256" key="1">
    <source>
        <dbReference type="SAM" id="MobiDB-lite"/>
    </source>
</evidence>
<feature type="region of interest" description="Disordered" evidence="1">
    <location>
        <begin position="105"/>
        <end position="133"/>
    </location>
</feature>
<evidence type="ECO:0000313" key="3">
    <source>
        <dbReference type="Proteomes" id="UP001162029"/>
    </source>
</evidence>
<dbReference type="AlphaFoldDB" id="A0AAV0UYH3"/>
<name>A0AAV0UYH3_9STRA</name>
<dbReference type="Proteomes" id="UP001162029">
    <property type="component" value="Unassembled WGS sequence"/>
</dbReference>
<evidence type="ECO:0000313" key="2">
    <source>
        <dbReference type="EMBL" id="CAI5741995.1"/>
    </source>
</evidence>
<dbReference type="EMBL" id="CANTFM010001633">
    <property type="protein sequence ID" value="CAI5741995.1"/>
    <property type="molecule type" value="Genomic_DNA"/>
</dbReference>
<organism evidence="2 3">
    <name type="scientific">Peronospora destructor</name>
    <dbReference type="NCBI Taxonomy" id="86335"/>
    <lineage>
        <taxon>Eukaryota</taxon>
        <taxon>Sar</taxon>
        <taxon>Stramenopiles</taxon>
        <taxon>Oomycota</taxon>
        <taxon>Peronosporomycetes</taxon>
        <taxon>Peronosporales</taxon>
        <taxon>Peronosporaceae</taxon>
        <taxon>Peronospora</taxon>
    </lineage>
</organism>
<feature type="compositionally biased region" description="Basic and acidic residues" evidence="1">
    <location>
        <begin position="124"/>
        <end position="133"/>
    </location>
</feature>
<feature type="region of interest" description="Disordered" evidence="1">
    <location>
        <begin position="45"/>
        <end position="91"/>
    </location>
</feature>
<keyword evidence="3" id="KW-1185">Reference proteome</keyword>
<comment type="caution">
    <text evidence="2">The sequence shown here is derived from an EMBL/GenBank/DDBJ whole genome shotgun (WGS) entry which is preliminary data.</text>
</comment>
<protein>
    <submittedName>
        <fullName evidence="2">Uncharacterized protein</fullName>
    </submittedName>
</protein>
<gene>
    <name evidence="2" type="ORF">PDE001_LOCUS8063</name>
</gene>
<accession>A0AAV0UYH3</accession>